<dbReference type="RefSeq" id="WP_017802123.1">
    <property type="nucleotide sequence ID" value="NZ_JAGGMQ010000001.1"/>
</dbReference>
<comment type="caution">
    <text evidence="2">The sequence shown here is derived from an EMBL/GenBank/DDBJ whole genome shotgun (WGS) entry which is preliminary data.</text>
</comment>
<reference evidence="3" key="2">
    <citation type="submission" date="2023-07" db="EMBL/GenBank/DDBJ databases">
        <title>Genome mining of underrepresented organisms for secondary metabolites.</title>
        <authorList>
            <person name="D'Agostino P.M."/>
        </authorList>
    </citation>
    <scope>NUCLEOTIDE SEQUENCE [LARGE SCALE GENOMIC DNA]</scope>
    <source>
        <strain evidence="3">WS4403</strain>
    </source>
</reference>
<protein>
    <submittedName>
        <fullName evidence="2">DNA-binding winged helix-turn-helix (WHTH) protein</fullName>
    </submittedName>
</protein>
<evidence type="ECO:0000313" key="3">
    <source>
        <dbReference type="Proteomes" id="UP001195624"/>
    </source>
</evidence>
<keyword evidence="1" id="KW-0472">Membrane</keyword>
<reference evidence="2 3" key="1">
    <citation type="submission" date="2021-03" db="EMBL/GenBank/DDBJ databases">
        <authorList>
            <person name="D'Agostino P."/>
            <person name="Huntemann M."/>
            <person name="Clum A."/>
            <person name="Spunde A."/>
            <person name="Palaniappan K."/>
            <person name="Ritter S."/>
            <person name="Mikhailova N."/>
            <person name="Chen I.-M."/>
            <person name="Stamatis D."/>
            <person name="Reddy T."/>
            <person name="O'Malley R."/>
            <person name="Daum C."/>
            <person name="Shapiro N."/>
            <person name="Ivanova N."/>
            <person name="Kyrpides N."/>
            <person name="Woyke T."/>
        </authorList>
    </citation>
    <scope>NUCLEOTIDE SEQUENCE [LARGE SCALE GENOMIC DNA]</scope>
    <source>
        <strain evidence="2 3">WS4403</strain>
    </source>
</reference>
<keyword evidence="1" id="KW-1133">Transmembrane helix</keyword>
<dbReference type="EMBL" id="JAGGMQ010000001">
    <property type="protein sequence ID" value="MBP2171179.1"/>
    <property type="molecule type" value="Genomic_DNA"/>
</dbReference>
<feature type="transmembrane region" description="Helical" evidence="1">
    <location>
        <begin position="149"/>
        <end position="175"/>
    </location>
</feature>
<evidence type="ECO:0000313" key="2">
    <source>
        <dbReference type="EMBL" id="MBP2171179.1"/>
    </source>
</evidence>
<sequence length="252" mass="28319">MNAKRIALSSQVFFYPEHSCVKSADCEDIYLSPSEKKLLEIVLEGKGSKENILQQIWLNNGTIVGESSYHQLVKMLRRKLLKANLPETVIKTLPRFGIIYLRPDEPQDSAVAEWPQTLSAEEPLTGGFAPATDAQATVPVRVERAPARVVLRLSVVVPLAMLMLLLPVVGVLFWLPKEENFPAQRMVQGVVIHASRSQLLAPEVLQKLLGTPEKTLRHIYIAENGPRIWIARCKDEIAKVDNQCQYQNLSLY</sequence>
<dbReference type="InterPro" id="IPR016032">
    <property type="entry name" value="Sig_transdc_resp-reg_C-effctor"/>
</dbReference>
<accession>A0ABS4PEV9</accession>
<keyword evidence="2" id="KW-0238">DNA-binding</keyword>
<dbReference type="InterPro" id="IPR036388">
    <property type="entry name" value="WH-like_DNA-bd_sf"/>
</dbReference>
<dbReference type="SUPFAM" id="SSF46894">
    <property type="entry name" value="C-terminal effector domain of the bipartite response regulators"/>
    <property type="match status" value="1"/>
</dbReference>
<gene>
    <name evidence="2" type="ORF">J2125_004371</name>
</gene>
<keyword evidence="1" id="KW-0812">Transmembrane</keyword>
<dbReference type="Gene3D" id="1.10.10.10">
    <property type="entry name" value="Winged helix-like DNA-binding domain superfamily/Winged helix DNA-binding domain"/>
    <property type="match status" value="1"/>
</dbReference>
<proteinExistence type="predicted"/>
<evidence type="ECO:0000256" key="1">
    <source>
        <dbReference type="SAM" id="Phobius"/>
    </source>
</evidence>
<keyword evidence="3" id="KW-1185">Reference proteome</keyword>
<organism evidence="2 3">
    <name type="scientific">Winslowiella toletana</name>
    <dbReference type="NCBI Taxonomy" id="92490"/>
    <lineage>
        <taxon>Bacteria</taxon>
        <taxon>Pseudomonadati</taxon>
        <taxon>Pseudomonadota</taxon>
        <taxon>Gammaproteobacteria</taxon>
        <taxon>Enterobacterales</taxon>
        <taxon>Erwiniaceae</taxon>
        <taxon>Winslowiella</taxon>
    </lineage>
</organism>
<name>A0ABS4PEV9_9GAMM</name>
<dbReference type="GO" id="GO:0003677">
    <property type="term" value="F:DNA binding"/>
    <property type="evidence" value="ECO:0007669"/>
    <property type="project" value="UniProtKB-KW"/>
</dbReference>
<dbReference type="Proteomes" id="UP001195624">
    <property type="component" value="Unassembled WGS sequence"/>
</dbReference>